<organism evidence="1 2">
    <name type="scientific">Paramecium octaurelia</name>
    <dbReference type="NCBI Taxonomy" id="43137"/>
    <lineage>
        <taxon>Eukaryota</taxon>
        <taxon>Sar</taxon>
        <taxon>Alveolata</taxon>
        <taxon>Ciliophora</taxon>
        <taxon>Intramacronucleata</taxon>
        <taxon>Oligohymenophorea</taxon>
        <taxon>Peniculida</taxon>
        <taxon>Parameciidae</taxon>
        <taxon>Paramecium</taxon>
    </lineage>
</organism>
<dbReference type="AlphaFoldDB" id="A0A8S1S0J1"/>
<dbReference type="OMA" id="LINMWHE"/>
<protein>
    <submittedName>
        <fullName evidence="1">Uncharacterized protein</fullName>
    </submittedName>
</protein>
<dbReference type="Proteomes" id="UP000683925">
    <property type="component" value="Unassembled WGS sequence"/>
</dbReference>
<evidence type="ECO:0000313" key="1">
    <source>
        <dbReference type="EMBL" id="CAD8133818.1"/>
    </source>
</evidence>
<evidence type="ECO:0000313" key="2">
    <source>
        <dbReference type="Proteomes" id="UP000683925"/>
    </source>
</evidence>
<keyword evidence="2" id="KW-1185">Reference proteome</keyword>
<dbReference type="EMBL" id="CAJJDP010000004">
    <property type="protein sequence ID" value="CAD8133818.1"/>
    <property type="molecule type" value="Genomic_DNA"/>
</dbReference>
<proteinExistence type="predicted"/>
<name>A0A8S1S0J1_PAROT</name>
<dbReference type="OrthoDB" id="298473at2759"/>
<comment type="caution">
    <text evidence="1">The sequence shown here is derived from an EMBL/GenBank/DDBJ whole genome shotgun (WGS) entry which is preliminary data.</text>
</comment>
<gene>
    <name evidence="1" type="ORF">POCTA_138.1.T0050103</name>
</gene>
<accession>A0A8S1S0J1</accession>
<sequence>MKPHQFERIKTEINDVYAGNQSASKRYYLNSNSKSTERTKQIKKSNENVLQLINMWHEHRQSLSITPLMPADTLKHQTHNSVHALQDNLIEQINTTNNIKLTPKKNDRTDVYFSTSEHNHQIPICKPHLTLDNLIKQNISEIYNLLDPSNKILQSQKENKRTISKSKQNDNKLKKTKEYLTTITLLSNAQKAVQQLYKNQDTAKAAEIDKKIQQVMFQIDKDFR</sequence>
<reference evidence="1" key="1">
    <citation type="submission" date="2021-01" db="EMBL/GenBank/DDBJ databases">
        <authorList>
            <consortium name="Genoscope - CEA"/>
            <person name="William W."/>
        </authorList>
    </citation>
    <scope>NUCLEOTIDE SEQUENCE</scope>
</reference>